<evidence type="ECO:0000313" key="1">
    <source>
        <dbReference type="EMBL" id="KPU60414.1"/>
    </source>
</evidence>
<dbReference type="PATRIC" id="fig|294.162.peg.1870"/>
<accession>A0A0P8XJR5</accession>
<dbReference type="OrthoDB" id="9789133at2"/>
<dbReference type="InterPro" id="IPR036866">
    <property type="entry name" value="RibonucZ/Hydroxyglut_hydro"/>
</dbReference>
<comment type="caution">
    <text evidence="1">The sequence shown here is derived from an EMBL/GenBank/DDBJ whole genome shotgun (WGS) entry which is preliminary data.</text>
</comment>
<name>A0A0P8XJR5_PSEFL</name>
<sequence length="335" mass="37631">MRLVMLLVVLCLGGCAKDLTGTEPTTRQEGLAEPKITYLGVGGWLLNWKGEELLFAPSFSNPSFPPFLVAANPKRIDDYMPKTKNVTVLLIGHSHYDHLLDVPLIMQKYTPNAIAYGSVTAGHILAAVPLSSRFVNMEAKMIPVERDGRAEPVVVKSDDQRWERNGHFRFLAIHSKHAPHVAGIDLLPGDYDKKELSELPKTVFGWREGTTLAWLVDLLDDDGKIVYRIHYQDSASNPPYGFPPILPDNKRVDVEIICAASTDQVELYPEALLKITQPRKLLIGHWEDFFGNDPHHPQLLRAQKGEIPLFERLKTHYPDVVAPYPLTDVALPPRE</sequence>
<dbReference type="AlphaFoldDB" id="A0A0P8XJR5"/>
<dbReference type="RefSeq" id="WP_057397112.1">
    <property type="nucleotide sequence ID" value="NZ_LJXB01000068.1"/>
</dbReference>
<dbReference type="EMBL" id="LJXB01000068">
    <property type="protein sequence ID" value="KPU60414.1"/>
    <property type="molecule type" value="Genomic_DNA"/>
</dbReference>
<evidence type="ECO:0008006" key="3">
    <source>
        <dbReference type="Google" id="ProtNLM"/>
    </source>
</evidence>
<dbReference type="Gene3D" id="3.60.15.10">
    <property type="entry name" value="Ribonuclease Z/Hydroxyacylglutathione hydrolase-like"/>
    <property type="match status" value="1"/>
</dbReference>
<gene>
    <name evidence="1" type="ORF">AN403_4210</name>
</gene>
<reference evidence="1 2" key="1">
    <citation type="submission" date="2015-09" db="EMBL/GenBank/DDBJ databases">
        <authorList>
            <person name="Jackson K.R."/>
            <person name="Lunt B.L."/>
            <person name="Fisher J.N.B."/>
            <person name="Gardner A.V."/>
            <person name="Bailey M.E."/>
            <person name="Deus L.M."/>
            <person name="Earl A.S."/>
            <person name="Gibby P.D."/>
            <person name="Hartmann K.A."/>
            <person name="Liu J.E."/>
            <person name="Manci A.M."/>
            <person name="Nielsen D.A."/>
            <person name="Solomon M.B."/>
            <person name="Breakwell D.P."/>
            <person name="Burnett S.H."/>
            <person name="Grose J.H."/>
        </authorList>
    </citation>
    <scope>NUCLEOTIDE SEQUENCE [LARGE SCALE GENOMIC DNA]</scope>
    <source>
        <strain evidence="1 2">S613</strain>
    </source>
</reference>
<organism evidence="1 2">
    <name type="scientific">Pseudomonas fluorescens</name>
    <dbReference type="NCBI Taxonomy" id="294"/>
    <lineage>
        <taxon>Bacteria</taxon>
        <taxon>Pseudomonadati</taxon>
        <taxon>Pseudomonadota</taxon>
        <taxon>Gammaproteobacteria</taxon>
        <taxon>Pseudomonadales</taxon>
        <taxon>Pseudomonadaceae</taxon>
        <taxon>Pseudomonas</taxon>
    </lineage>
</organism>
<protein>
    <recommendedName>
        <fullName evidence="3">Metallo-beta-lactamase domain-containing protein</fullName>
    </recommendedName>
</protein>
<proteinExistence type="predicted"/>
<dbReference type="SUPFAM" id="SSF56281">
    <property type="entry name" value="Metallo-hydrolase/oxidoreductase"/>
    <property type="match status" value="1"/>
</dbReference>
<dbReference type="Proteomes" id="UP000050349">
    <property type="component" value="Unassembled WGS sequence"/>
</dbReference>
<evidence type="ECO:0000313" key="2">
    <source>
        <dbReference type="Proteomes" id="UP000050349"/>
    </source>
</evidence>